<proteinExistence type="predicted"/>
<protein>
    <submittedName>
        <fullName evidence="1">(salmon louse) hypothetical protein</fullName>
    </submittedName>
</protein>
<gene>
    <name evidence="1" type="ORF">LSAA_15158</name>
</gene>
<dbReference type="AlphaFoldDB" id="A0A7R8D8C9"/>
<sequence>MNSNRAFCMCEYIGSNASLRPGSSKFLSRPQGDVQLSKKPCNFYRYFHVPYRASCHVIGKKCRKCNATDYLVSFCRAYVDLIVNGKWVTILINLGAIVNMLLRSKVPCHQALKSLVISRHIKGTNSNLLPCGLSNCDERVRLRTTGIPYYGYGPANFDLKLVDLHTPSFLLRNVMESFNRDF</sequence>
<dbReference type="EMBL" id="HG994588">
    <property type="protein sequence ID" value="CAF3034295.1"/>
    <property type="molecule type" value="Genomic_DNA"/>
</dbReference>
<reference evidence="1" key="1">
    <citation type="submission" date="2021-02" db="EMBL/GenBank/DDBJ databases">
        <authorList>
            <person name="Bekaert M."/>
        </authorList>
    </citation>
    <scope>NUCLEOTIDE SEQUENCE</scope>
    <source>
        <strain evidence="1">IoA-00</strain>
    </source>
</reference>
<dbReference type="Proteomes" id="UP000675881">
    <property type="component" value="Chromosome 9"/>
</dbReference>
<organism evidence="1 2">
    <name type="scientific">Lepeophtheirus salmonis</name>
    <name type="common">Salmon louse</name>
    <name type="synonym">Caligus salmonis</name>
    <dbReference type="NCBI Taxonomy" id="72036"/>
    <lineage>
        <taxon>Eukaryota</taxon>
        <taxon>Metazoa</taxon>
        <taxon>Ecdysozoa</taxon>
        <taxon>Arthropoda</taxon>
        <taxon>Crustacea</taxon>
        <taxon>Multicrustacea</taxon>
        <taxon>Hexanauplia</taxon>
        <taxon>Copepoda</taxon>
        <taxon>Siphonostomatoida</taxon>
        <taxon>Caligidae</taxon>
        <taxon>Lepeophtheirus</taxon>
    </lineage>
</organism>
<evidence type="ECO:0000313" key="2">
    <source>
        <dbReference type="Proteomes" id="UP000675881"/>
    </source>
</evidence>
<name>A0A7R8D8C9_LEPSM</name>
<evidence type="ECO:0000313" key="1">
    <source>
        <dbReference type="EMBL" id="CAF3034295.1"/>
    </source>
</evidence>
<keyword evidence="2" id="KW-1185">Reference proteome</keyword>
<accession>A0A7R8D8C9</accession>